<protein>
    <recommendedName>
        <fullName evidence="4">Transposase, Ptta/En/Spm, plant</fullName>
    </recommendedName>
</protein>
<name>A0A9P0YYM9_CUSEU</name>
<feature type="compositionally biased region" description="Low complexity" evidence="1">
    <location>
        <begin position="71"/>
        <end position="83"/>
    </location>
</feature>
<evidence type="ECO:0008006" key="4">
    <source>
        <dbReference type="Google" id="ProtNLM"/>
    </source>
</evidence>
<dbReference type="Pfam" id="PF03004">
    <property type="entry name" value="Transposase_24"/>
    <property type="match status" value="1"/>
</dbReference>
<dbReference type="InterPro" id="IPR004252">
    <property type="entry name" value="Probable_transposase_24"/>
</dbReference>
<accession>A0A9P0YYM9</accession>
<dbReference type="OrthoDB" id="1752401at2759"/>
<keyword evidence="3" id="KW-1185">Reference proteome</keyword>
<dbReference type="AlphaFoldDB" id="A0A9P0YYM9"/>
<evidence type="ECO:0000313" key="3">
    <source>
        <dbReference type="Proteomes" id="UP001152484"/>
    </source>
</evidence>
<evidence type="ECO:0000313" key="2">
    <source>
        <dbReference type="EMBL" id="CAH9080320.1"/>
    </source>
</evidence>
<organism evidence="2 3">
    <name type="scientific">Cuscuta europaea</name>
    <name type="common">European dodder</name>
    <dbReference type="NCBI Taxonomy" id="41803"/>
    <lineage>
        <taxon>Eukaryota</taxon>
        <taxon>Viridiplantae</taxon>
        <taxon>Streptophyta</taxon>
        <taxon>Embryophyta</taxon>
        <taxon>Tracheophyta</taxon>
        <taxon>Spermatophyta</taxon>
        <taxon>Magnoliopsida</taxon>
        <taxon>eudicotyledons</taxon>
        <taxon>Gunneridae</taxon>
        <taxon>Pentapetalae</taxon>
        <taxon>asterids</taxon>
        <taxon>lamiids</taxon>
        <taxon>Solanales</taxon>
        <taxon>Convolvulaceae</taxon>
        <taxon>Cuscuteae</taxon>
        <taxon>Cuscuta</taxon>
        <taxon>Cuscuta subgen. Cuscuta</taxon>
    </lineage>
</organism>
<evidence type="ECO:0000256" key="1">
    <source>
        <dbReference type="SAM" id="MobiDB-lite"/>
    </source>
</evidence>
<feature type="region of interest" description="Disordered" evidence="1">
    <location>
        <begin position="1"/>
        <end position="91"/>
    </location>
</feature>
<sequence length="455" mass="51901">MRTRGGRALYAPNRHTSQSKGRNNLSSPSSNGERALYAPNRHTSQSRGRNNLSSPSSSSALNRFHYSSGEVSTSQVPSTPTSPCESNGERSVETNLLPFPLSDMHSRKTHSEIKAIMRSSFHGPWRSYKKVPIAERDHWFDEFRVTHIFPDSTKKQFRDLFDKYGSQGLKKMLQDARCAKKPPKYIAKNDWKDLQTYWASPEFKKLSAKGKKARSSELCRNNPYCGGSITTFDHRKKLRKILGRKVLMREIYDVTWKKKKTREWSGPRLKMCYENFVAARQRAREKISDHSQPIDEDGIFLEHFGSPTCGKIFGAGSLLKEVQNKLRGNTTTPMHCEDLQELLDARVKVAFSNTIQDLEGQVQTIVQAAVEEADRRWVARFAEYRNSLSLYNPRFSMASQVASTQALAPNTSTTPFQQFPFPQMTTQGQPFPNDTMTFTDMMNFGSSLFYTPSRN</sequence>
<dbReference type="EMBL" id="CAMAPE010000013">
    <property type="protein sequence ID" value="CAH9080320.1"/>
    <property type="molecule type" value="Genomic_DNA"/>
</dbReference>
<comment type="caution">
    <text evidence="2">The sequence shown here is derived from an EMBL/GenBank/DDBJ whole genome shotgun (WGS) entry which is preliminary data.</text>
</comment>
<reference evidence="2" key="1">
    <citation type="submission" date="2022-07" db="EMBL/GenBank/DDBJ databases">
        <authorList>
            <person name="Macas J."/>
            <person name="Novak P."/>
            <person name="Neumann P."/>
        </authorList>
    </citation>
    <scope>NUCLEOTIDE SEQUENCE</scope>
</reference>
<dbReference type="Proteomes" id="UP001152484">
    <property type="component" value="Unassembled WGS sequence"/>
</dbReference>
<feature type="compositionally biased region" description="Polar residues" evidence="1">
    <location>
        <begin position="14"/>
        <end position="32"/>
    </location>
</feature>
<feature type="compositionally biased region" description="Polar residues" evidence="1">
    <location>
        <begin position="41"/>
        <end position="52"/>
    </location>
</feature>
<gene>
    <name evidence="2" type="ORF">CEURO_LOCUS7448</name>
</gene>
<proteinExistence type="predicted"/>